<proteinExistence type="predicted"/>
<organism evidence="1">
    <name type="scientific">marine sediment metagenome</name>
    <dbReference type="NCBI Taxonomy" id="412755"/>
    <lineage>
        <taxon>unclassified sequences</taxon>
        <taxon>metagenomes</taxon>
        <taxon>ecological metagenomes</taxon>
    </lineage>
</organism>
<sequence>PGRLDLKKLYSLCKDYGYKSSVTTTWHFPEDYFGKFCRSSGLLQSVFLLLIDAFSAVTNPFKFGNAAICYLQKDGDL</sequence>
<gene>
    <name evidence="1" type="ORF">S12H4_37298</name>
</gene>
<reference evidence="1" key="1">
    <citation type="journal article" date="2014" name="Front. Microbiol.">
        <title>High frequency of phylogenetically diverse reductive dehalogenase-homologous genes in deep subseafloor sedimentary metagenomes.</title>
        <authorList>
            <person name="Kawai M."/>
            <person name="Futagami T."/>
            <person name="Toyoda A."/>
            <person name="Takaki Y."/>
            <person name="Nishi S."/>
            <person name="Hori S."/>
            <person name="Arai W."/>
            <person name="Tsubouchi T."/>
            <person name="Morono Y."/>
            <person name="Uchiyama I."/>
            <person name="Ito T."/>
            <person name="Fujiyama A."/>
            <person name="Inagaki F."/>
            <person name="Takami H."/>
        </authorList>
    </citation>
    <scope>NUCLEOTIDE SEQUENCE</scope>
    <source>
        <strain evidence="1">Expedition CK06-06</strain>
    </source>
</reference>
<accession>X1U3H7</accession>
<dbReference type="AlphaFoldDB" id="X1U3H7"/>
<evidence type="ECO:0000313" key="1">
    <source>
        <dbReference type="EMBL" id="GAI98186.1"/>
    </source>
</evidence>
<feature type="non-terminal residue" evidence="1">
    <location>
        <position position="1"/>
    </location>
</feature>
<dbReference type="EMBL" id="BARW01022328">
    <property type="protein sequence ID" value="GAI98186.1"/>
    <property type="molecule type" value="Genomic_DNA"/>
</dbReference>
<name>X1U3H7_9ZZZZ</name>
<protein>
    <submittedName>
        <fullName evidence="1">Uncharacterized protein</fullName>
    </submittedName>
</protein>
<comment type="caution">
    <text evidence="1">The sequence shown here is derived from an EMBL/GenBank/DDBJ whole genome shotgun (WGS) entry which is preliminary data.</text>
</comment>